<organism evidence="1 2">
    <name type="scientific">Romanomermis culicivorax</name>
    <name type="common">Nematode worm</name>
    <dbReference type="NCBI Taxonomy" id="13658"/>
    <lineage>
        <taxon>Eukaryota</taxon>
        <taxon>Metazoa</taxon>
        <taxon>Ecdysozoa</taxon>
        <taxon>Nematoda</taxon>
        <taxon>Enoplea</taxon>
        <taxon>Dorylaimia</taxon>
        <taxon>Mermithida</taxon>
        <taxon>Mermithoidea</taxon>
        <taxon>Mermithidae</taxon>
        <taxon>Romanomermis</taxon>
    </lineage>
</organism>
<evidence type="ECO:0000313" key="1">
    <source>
        <dbReference type="Proteomes" id="UP000887565"/>
    </source>
</evidence>
<reference evidence="2" key="1">
    <citation type="submission" date="2022-11" db="UniProtKB">
        <authorList>
            <consortium name="WormBaseParasite"/>
        </authorList>
    </citation>
    <scope>IDENTIFICATION</scope>
</reference>
<dbReference type="Proteomes" id="UP000887565">
    <property type="component" value="Unplaced"/>
</dbReference>
<dbReference type="AlphaFoldDB" id="A0A915HE26"/>
<evidence type="ECO:0000313" key="2">
    <source>
        <dbReference type="WBParaSite" id="nRc.2.0.1.t00306-RA"/>
    </source>
</evidence>
<proteinExistence type="predicted"/>
<keyword evidence="1" id="KW-1185">Reference proteome</keyword>
<protein>
    <submittedName>
        <fullName evidence="2">Uncharacterized protein</fullName>
    </submittedName>
</protein>
<sequence>MDGNASMAEANRRQEKIQILPIDDSEGPLAQAPACSQQALENPLGDPINLFRRNGTVRQQLETLSMKIHFRSESITAILWETTDGNPQPSRTERKFAFRSVSLCRLHSVSSKKTNQVCGKTKSMTSGELHFKGTCVFISFSMEGTGGKDDRLRLEATVAACKPEKKS</sequence>
<name>A0A915HE26_ROMCU</name>
<dbReference type="WBParaSite" id="nRc.2.0.1.t00306-RA">
    <property type="protein sequence ID" value="nRc.2.0.1.t00306-RA"/>
    <property type="gene ID" value="nRc.2.0.1.g00306"/>
</dbReference>
<accession>A0A915HE26</accession>